<evidence type="ECO:0000313" key="2">
    <source>
        <dbReference type="Proteomes" id="UP001642484"/>
    </source>
</evidence>
<proteinExistence type="predicted"/>
<gene>
    <name evidence="1" type="ORF">CCMP2556_LOCUS43041</name>
</gene>
<protein>
    <submittedName>
        <fullName evidence="1">Uncharacterized protein</fullName>
    </submittedName>
</protein>
<comment type="caution">
    <text evidence="1">The sequence shown here is derived from an EMBL/GenBank/DDBJ whole genome shotgun (WGS) entry which is preliminary data.</text>
</comment>
<evidence type="ECO:0000313" key="1">
    <source>
        <dbReference type="EMBL" id="CAK9089406.1"/>
    </source>
</evidence>
<sequence length="223" mass="25051">KLLTDIDGLYLINDGYQTIAALKEIEQAVTSGMLEELVQNISTVLEKGVEMDVKSYPPVYSRDVHVAWMTLLHDSDQNKYRPTSIYQKISVIERYVKKAPGGDLKHVCTELLAIYGTSKRAFARVQMMLETRSGLSQIISCMGGNVPLHGISDENEGIRECRCLFLEFQKHKHGNKKETPSATSAEVPDGTMAVAAGEEWWEQLNMFLRQIVVGTVEHVFETD</sequence>
<accession>A0ABP0QQJ1</accession>
<feature type="non-terminal residue" evidence="1">
    <location>
        <position position="1"/>
    </location>
</feature>
<keyword evidence="2" id="KW-1185">Reference proteome</keyword>
<dbReference type="EMBL" id="CAXAMN010024711">
    <property type="protein sequence ID" value="CAK9089406.1"/>
    <property type="molecule type" value="Genomic_DNA"/>
</dbReference>
<name>A0ABP0QQJ1_9DINO</name>
<dbReference type="Proteomes" id="UP001642484">
    <property type="component" value="Unassembled WGS sequence"/>
</dbReference>
<organism evidence="1 2">
    <name type="scientific">Durusdinium trenchii</name>
    <dbReference type="NCBI Taxonomy" id="1381693"/>
    <lineage>
        <taxon>Eukaryota</taxon>
        <taxon>Sar</taxon>
        <taxon>Alveolata</taxon>
        <taxon>Dinophyceae</taxon>
        <taxon>Suessiales</taxon>
        <taxon>Symbiodiniaceae</taxon>
        <taxon>Durusdinium</taxon>
    </lineage>
</organism>
<reference evidence="1 2" key="1">
    <citation type="submission" date="2024-02" db="EMBL/GenBank/DDBJ databases">
        <authorList>
            <person name="Chen Y."/>
            <person name="Shah S."/>
            <person name="Dougan E. K."/>
            <person name="Thang M."/>
            <person name="Chan C."/>
        </authorList>
    </citation>
    <scope>NUCLEOTIDE SEQUENCE [LARGE SCALE GENOMIC DNA]</scope>
</reference>